<comment type="subcellular location">
    <subcellularLocation>
        <location evidence="1">Membrane</location>
        <topology evidence="1">Multi-pass membrane protein</topology>
    </subcellularLocation>
</comment>
<comment type="caution">
    <text evidence="8">The sequence shown here is derived from an EMBL/GenBank/DDBJ whole genome shotgun (WGS) entry which is preliminary data.</text>
</comment>
<dbReference type="PANTHER" id="PTHR45649">
    <property type="entry name" value="AMINO-ACID PERMEASE BAT1"/>
    <property type="match status" value="1"/>
</dbReference>
<keyword evidence="2" id="KW-0813">Transport</keyword>
<dbReference type="GO" id="GO:0016020">
    <property type="term" value="C:membrane"/>
    <property type="evidence" value="ECO:0007669"/>
    <property type="project" value="UniProtKB-SubCell"/>
</dbReference>
<keyword evidence="5 7" id="KW-0472">Membrane</keyword>
<feature type="compositionally biased region" description="Polar residues" evidence="6">
    <location>
        <begin position="434"/>
        <end position="447"/>
    </location>
</feature>
<dbReference type="EMBL" id="JAULSU010000006">
    <property type="protein sequence ID" value="KAK0614240.1"/>
    <property type="molecule type" value="Genomic_DNA"/>
</dbReference>
<evidence type="ECO:0000256" key="7">
    <source>
        <dbReference type="SAM" id="Phobius"/>
    </source>
</evidence>
<dbReference type="PIRSF" id="PIRSF006060">
    <property type="entry name" value="AA_transporter"/>
    <property type="match status" value="1"/>
</dbReference>
<dbReference type="AlphaFoldDB" id="A0AA40BUN4"/>
<proteinExistence type="predicted"/>
<feature type="transmembrane region" description="Helical" evidence="7">
    <location>
        <begin position="159"/>
        <end position="177"/>
    </location>
</feature>
<feature type="transmembrane region" description="Helical" evidence="7">
    <location>
        <begin position="12"/>
        <end position="43"/>
    </location>
</feature>
<keyword evidence="4 7" id="KW-1133">Transmembrane helix</keyword>
<reference evidence="8" key="1">
    <citation type="submission" date="2023-06" db="EMBL/GenBank/DDBJ databases">
        <title>Genome-scale phylogeny and comparative genomics of the fungal order Sordariales.</title>
        <authorList>
            <consortium name="Lawrence Berkeley National Laboratory"/>
            <person name="Hensen N."/>
            <person name="Bonometti L."/>
            <person name="Westerberg I."/>
            <person name="Brannstrom I.O."/>
            <person name="Guillou S."/>
            <person name="Cros-Aarteil S."/>
            <person name="Calhoun S."/>
            <person name="Haridas S."/>
            <person name="Kuo A."/>
            <person name="Mondo S."/>
            <person name="Pangilinan J."/>
            <person name="Riley R."/>
            <person name="Labutti K."/>
            <person name="Andreopoulos B."/>
            <person name="Lipzen A."/>
            <person name="Chen C."/>
            <person name="Yanf M."/>
            <person name="Daum C."/>
            <person name="Ng V."/>
            <person name="Clum A."/>
            <person name="Steindorff A."/>
            <person name="Ohm R."/>
            <person name="Martin F."/>
            <person name="Silar P."/>
            <person name="Natvig D."/>
            <person name="Lalanne C."/>
            <person name="Gautier V."/>
            <person name="Ament-Velasquez S.L."/>
            <person name="Kruys A."/>
            <person name="Hutchinson M.I."/>
            <person name="Powell A.J."/>
            <person name="Barry K."/>
            <person name="Miller A.N."/>
            <person name="Grigoriev I.V."/>
            <person name="Debuchy R."/>
            <person name="Gladieux P."/>
            <person name="Thoren M.H."/>
            <person name="Johannesson H."/>
        </authorList>
    </citation>
    <scope>NUCLEOTIDE SEQUENCE</scope>
    <source>
        <strain evidence="8">CBS 606.72</strain>
    </source>
</reference>
<sequence length="447" mass="49258">MGYTPVFRREFSMWSCFSFALSISGHFGTLIAGFGALCLALSVAEISPAYPTSGAIYFTGKYLAPPEWAPIIAWLTGWLNPIGHICGSASHIIGVMATLSVFHSAANSMLTAWLNHFAKTYAVFHIAVLVAARVLLLAMQGEKHTSEYVFTHVEVASGWSLPGFSFLFGFLSVACTMTDYDATAHIAEEAKDPARIVPKAIALALKFTYVADWLYNIVLTFCMGEPASILASPIGQPIVQIFYNVMGKSPAIFFAVAAFVIMNFDAPLSYVWHRVWSRTNTQVASVWVYSLLCVLINLTGLRSYITIAAIFNLCAIALNWSYSIPILCKLIFNHFQPGPWNLGCASKIINIYAIAWTSFVSVIFLFPTVMPVKADNMYYAIVILIFVLPFSTGYWFLRGRFFYTGPRTNANIDPDITAFGSDDNLDSSQKKSASEQMSGQWLTSTTG</sequence>
<feature type="region of interest" description="Disordered" evidence="6">
    <location>
        <begin position="424"/>
        <end position="447"/>
    </location>
</feature>
<protein>
    <recommendedName>
        <fullName evidence="10">Amino acid transporter</fullName>
    </recommendedName>
</protein>
<feature type="transmembrane region" description="Helical" evidence="7">
    <location>
        <begin position="213"/>
        <end position="231"/>
    </location>
</feature>
<feature type="transmembrane region" description="Helical" evidence="7">
    <location>
        <begin position="349"/>
        <end position="370"/>
    </location>
</feature>
<accession>A0AA40BUN4</accession>
<evidence type="ECO:0000313" key="8">
    <source>
        <dbReference type="EMBL" id="KAK0614240.1"/>
    </source>
</evidence>
<evidence type="ECO:0000256" key="3">
    <source>
        <dbReference type="ARBA" id="ARBA00022692"/>
    </source>
</evidence>
<evidence type="ECO:0000256" key="5">
    <source>
        <dbReference type="ARBA" id="ARBA00023136"/>
    </source>
</evidence>
<keyword evidence="3 7" id="KW-0812">Transmembrane</keyword>
<dbReference type="Gene3D" id="1.20.1740.10">
    <property type="entry name" value="Amino acid/polyamine transporter I"/>
    <property type="match status" value="1"/>
</dbReference>
<dbReference type="InterPro" id="IPR002293">
    <property type="entry name" value="AA/rel_permease1"/>
</dbReference>
<gene>
    <name evidence="8" type="ORF">B0T14DRAFT_592504</name>
</gene>
<feature type="transmembrane region" description="Helical" evidence="7">
    <location>
        <begin position="307"/>
        <end position="328"/>
    </location>
</feature>
<evidence type="ECO:0000313" key="9">
    <source>
        <dbReference type="Proteomes" id="UP001175000"/>
    </source>
</evidence>
<dbReference type="GO" id="GO:0022857">
    <property type="term" value="F:transmembrane transporter activity"/>
    <property type="evidence" value="ECO:0007669"/>
    <property type="project" value="InterPro"/>
</dbReference>
<evidence type="ECO:0000256" key="2">
    <source>
        <dbReference type="ARBA" id="ARBA00022448"/>
    </source>
</evidence>
<evidence type="ECO:0000256" key="6">
    <source>
        <dbReference type="SAM" id="MobiDB-lite"/>
    </source>
</evidence>
<feature type="transmembrane region" description="Helical" evidence="7">
    <location>
        <begin position="251"/>
        <end position="272"/>
    </location>
</feature>
<organism evidence="8 9">
    <name type="scientific">Immersiella caudata</name>
    <dbReference type="NCBI Taxonomy" id="314043"/>
    <lineage>
        <taxon>Eukaryota</taxon>
        <taxon>Fungi</taxon>
        <taxon>Dikarya</taxon>
        <taxon>Ascomycota</taxon>
        <taxon>Pezizomycotina</taxon>
        <taxon>Sordariomycetes</taxon>
        <taxon>Sordariomycetidae</taxon>
        <taxon>Sordariales</taxon>
        <taxon>Lasiosphaeriaceae</taxon>
        <taxon>Immersiella</taxon>
    </lineage>
</organism>
<name>A0AA40BUN4_9PEZI</name>
<keyword evidence="9" id="KW-1185">Reference proteome</keyword>
<evidence type="ECO:0008006" key="10">
    <source>
        <dbReference type="Google" id="ProtNLM"/>
    </source>
</evidence>
<feature type="transmembrane region" description="Helical" evidence="7">
    <location>
        <begin position="122"/>
        <end position="139"/>
    </location>
</feature>
<evidence type="ECO:0000256" key="4">
    <source>
        <dbReference type="ARBA" id="ARBA00022989"/>
    </source>
</evidence>
<feature type="transmembrane region" description="Helical" evidence="7">
    <location>
        <begin position="376"/>
        <end position="397"/>
    </location>
</feature>
<feature type="transmembrane region" description="Helical" evidence="7">
    <location>
        <begin position="284"/>
        <end position="301"/>
    </location>
</feature>
<dbReference type="Proteomes" id="UP001175000">
    <property type="component" value="Unassembled WGS sequence"/>
</dbReference>
<dbReference type="PANTHER" id="PTHR45649:SF9">
    <property type="entry name" value="AMINO-ACID PERMEASE 2"/>
    <property type="match status" value="1"/>
</dbReference>
<dbReference type="Pfam" id="PF13520">
    <property type="entry name" value="AA_permease_2"/>
    <property type="match status" value="2"/>
</dbReference>
<evidence type="ECO:0000256" key="1">
    <source>
        <dbReference type="ARBA" id="ARBA00004141"/>
    </source>
</evidence>